<evidence type="ECO:0000256" key="11">
    <source>
        <dbReference type="HAMAP-Rule" id="MF_01152"/>
    </source>
</evidence>
<evidence type="ECO:0000256" key="6">
    <source>
        <dbReference type="ARBA" id="ARBA00022833"/>
    </source>
</evidence>
<evidence type="ECO:0000256" key="9">
    <source>
        <dbReference type="ARBA" id="ARBA00061004"/>
    </source>
</evidence>
<dbReference type="GO" id="GO:0009408">
    <property type="term" value="P:response to heat"/>
    <property type="evidence" value="ECO:0007669"/>
    <property type="project" value="InterPro"/>
</dbReference>
<accession>A0A7W7GNA3</accession>
<dbReference type="InterPro" id="IPR002939">
    <property type="entry name" value="DnaJ_C"/>
</dbReference>
<evidence type="ECO:0000256" key="5">
    <source>
        <dbReference type="ARBA" id="ARBA00022771"/>
    </source>
</evidence>
<reference evidence="15 16" key="1">
    <citation type="submission" date="2020-08" db="EMBL/GenBank/DDBJ databases">
        <title>Sequencing the genomes of 1000 actinobacteria strains.</title>
        <authorList>
            <person name="Klenk H.-P."/>
        </authorList>
    </citation>
    <scope>NUCLEOTIDE SEQUENCE [LARGE SCALE GENOMIC DNA]</scope>
    <source>
        <strain evidence="15 16">DSM 23974</strain>
    </source>
</reference>
<dbReference type="GO" id="GO:0005524">
    <property type="term" value="F:ATP binding"/>
    <property type="evidence" value="ECO:0007669"/>
    <property type="project" value="InterPro"/>
</dbReference>
<dbReference type="GO" id="GO:0031072">
    <property type="term" value="F:heat shock protein binding"/>
    <property type="evidence" value="ECO:0007669"/>
    <property type="project" value="InterPro"/>
</dbReference>
<dbReference type="PROSITE" id="PS00636">
    <property type="entry name" value="DNAJ_1"/>
    <property type="match status" value="1"/>
</dbReference>
<comment type="cofactor">
    <cofactor evidence="11">
        <name>Zn(2+)</name>
        <dbReference type="ChEBI" id="CHEBI:29105"/>
    </cofactor>
    <text evidence="11">Binds 2 Zn(2+) ions per monomer.</text>
</comment>
<comment type="caution">
    <text evidence="15">The sequence shown here is derived from an EMBL/GenBank/DDBJ whole genome shotgun (WGS) entry which is preliminary data.</text>
</comment>
<dbReference type="SUPFAM" id="SSF57938">
    <property type="entry name" value="DnaJ/Hsp40 cysteine-rich domain"/>
    <property type="match status" value="1"/>
</dbReference>
<feature type="binding site" evidence="11">
    <location>
        <position position="166"/>
    </location>
    <ligand>
        <name>Zn(2+)</name>
        <dbReference type="ChEBI" id="CHEBI:29105"/>
        <label>2</label>
    </ligand>
</feature>
<dbReference type="AlphaFoldDB" id="A0A7W7GNA3"/>
<feature type="binding site" evidence="11">
    <location>
        <position position="149"/>
    </location>
    <ligand>
        <name>Zn(2+)</name>
        <dbReference type="ChEBI" id="CHEBI:29105"/>
        <label>1</label>
    </ligand>
</feature>
<evidence type="ECO:0000259" key="13">
    <source>
        <dbReference type="PROSITE" id="PS50076"/>
    </source>
</evidence>
<dbReference type="GO" id="GO:0051082">
    <property type="term" value="F:unfolded protein binding"/>
    <property type="evidence" value="ECO:0007669"/>
    <property type="project" value="UniProtKB-UniRule"/>
</dbReference>
<dbReference type="HAMAP" id="MF_01152">
    <property type="entry name" value="DnaJ"/>
    <property type="match status" value="1"/>
</dbReference>
<dbReference type="Gene3D" id="1.10.287.110">
    <property type="entry name" value="DnaJ domain"/>
    <property type="match status" value="1"/>
</dbReference>
<dbReference type="FunFam" id="2.60.260.20:FF:000005">
    <property type="entry name" value="Chaperone protein dnaJ 1, mitochondrial"/>
    <property type="match status" value="1"/>
</dbReference>
<dbReference type="SUPFAM" id="SSF46565">
    <property type="entry name" value="Chaperone J-domain"/>
    <property type="match status" value="1"/>
</dbReference>
<dbReference type="Pfam" id="PF00226">
    <property type="entry name" value="DnaJ"/>
    <property type="match status" value="1"/>
</dbReference>
<keyword evidence="7 11" id="KW-0346">Stress response</keyword>
<comment type="domain">
    <text evidence="11">The J domain is necessary and sufficient to stimulate DnaK ATPase activity. Zinc center 1 plays an important role in the autonomous, DnaK-independent chaperone activity of DnaJ. Zinc center 2 is essential for interaction with DnaK and for DnaJ activity.</text>
</comment>
<evidence type="ECO:0000259" key="14">
    <source>
        <dbReference type="PROSITE" id="PS51188"/>
    </source>
</evidence>
<feature type="binding site" evidence="11">
    <location>
        <position position="192"/>
    </location>
    <ligand>
        <name>Zn(2+)</name>
        <dbReference type="ChEBI" id="CHEBI:29105"/>
        <label>2</label>
    </ligand>
</feature>
<dbReference type="PANTHER" id="PTHR43096:SF48">
    <property type="entry name" value="CHAPERONE PROTEIN DNAJ"/>
    <property type="match status" value="1"/>
</dbReference>
<dbReference type="CDD" id="cd06257">
    <property type="entry name" value="DnaJ"/>
    <property type="match status" value="1"/>
</dbReference>
<dbReference type="NCBIfam" id="NF008035">
    <property type="entry name" value="PRK10767.1"/>
    <property type="match status" value="1"/>
</dbReference>
<comment type="caution">
    <text evidence="11">Lacks conserved residue(s) required for the propagation of feature annotation.</text>
</comment>
<dbReference type="Pfam" id="PF01556">
    <property type="entry name" value="DnaJ_C"/>
    <property type="match status" value="1"/>
</dbReference>
<evidence type="ECO:0000256" key="12">
    <source>
        <dbReference type="PROSITE-ProRule" id="PRU00546"/>
    </source>
</evidence>
<dbReference type="Gene3D" id="2.10.230.10">
    <property type="entry name" value="Heat shock protein DnaJ, cysteine-rich domain"/>
    <property type="match status" value="1"/>
</dbReference>
<dbReference type="GO" id="GO:0006260">
    <property type="term" value="P:DNA replication"/>
    <property type="evidence" value="ECO:0007669"/>
    <property type="project" value="UniProtKB-KW"/>
</dbReference>
<dbReference type="Pfam" id="PF00684">
    <property type="entry name" value="DnaJ_CXXCXGXG"/>
    <property type="match status" value="1"/>
</dbReference>
<feature type="binding site" evidence="11">
    <location>
        <position position="163"/>
    </location>
    <ligand>
        <name>Zn(2+)</name>
        <dbReference type="ChEBI" id="CHEBI:29105"/>
        <label>2</label>
    </ligand>
</feature>
<comment type="similarity">
    <text evidence="9 11">Belongs to the DnaJ family.</text>
</comment>
<comment type="function">
    <text evidence="11">Participates actively in the response to hyperosmotic and heat shock by preventing the aggregation of stress-denatured proteins and by disaggregating proteins, also in an autonomous, DnaK-independent fashion. Unfolded proteins bind initially to DnaJ; upon interaction with the DnaJ-bound protein, DnaK hydrolyzes its bound ATP, resulting in the formation of a stable complex. GrpE releases ADP from DnaK; ATP binding to DnaK triggers the release of the substrate protein, thus completing the reaction cycle. Several rounds of ATP-dependent interactions between DnaJ, DnaK and GrpE are required for fully efficient folding. Also involved, together with DnaK and GrpE, in the DNA replication of plasmids through activation of initiation proteins.</text>
</comment>
<dbReference type="CDD" id="cd10719">
    <property type="entry name" value="DnaJ_zf"/>
    <property type="match status" value="1"/>
</dbReference>
<evidence type="ECO:0000256" key="2">
    <source>
        <dbReference type="ARBA" id="ARBA00022705"/>
    </source>
</evidence>
<comment type="subcellular location">
    <subcellularLocation>
        <location evidence="11">Cytoplasm</location>
    </subcellularLocation>
</comment>
<dbReference type="NCBIfam" id="TIGR02349">
    <property type="entry name" value="DnaJ_bact"/>
    <property type="match status" value="1"/>
</dbReference>
<keyword evidence="5 11" id="KW-0863">Zinc-finger</keyword>
<gene>
    <name evidence="11" type="primary">dnaJ</name>
    <name evidence="15" type="ORF">HDA30_000816</name>
</gene>
<evidence type="ECO:0000256" key="3">
    <source>
        <dbReference type="ARBA" id="ARBA00022723"/>
    </source>
</evidence>
<feature type="binding site" evidence="11">
    <location>
        <position position="203"/>
    </location>
    <ligand>
        <name>Zn(2+)</name>
        <dbReference type="ChEBI" id="CHEBI:29105"/>
        <label>1</label>
    </ligand>
</feature>
<dbReference type="SUPFAM" id="SSF49493">
    <property type="entry name" value="HSP40/DnaJ peptide-binding domain"/>
    <property type="match status" value="2"/>
</dbReference>
<feature type="binding site" evidence="11">
    <location>
        <position position="189"/>
    </location>
    <ligand>
        <name>Zn(2+)</name>
        <dbReference type="ChEBI" id="CHEBI:29105"/>
        <label>2</label>
    </ligand>
</feature>
<dbReference type="CDD" id="cd10747">
    <property type="entry name" value="DnaJ_C"/>
    <property type="match status" value="1"/>
</dbReference>
<keyword evidence="4 11" id="KW-0677">Repeat</keyword>
<sequence length="379" mass="40311">MSDHYETLGLSRDASQEEIRRAYRKLARKHHPDVNPSEEAADQFKRISHAYEVLSDEEKRRNYDATGDENGGAGFGGGFGGGFPGGFGGTFSDLFETFMGGAAGGGRGPASRARRGQDARVAVRISLRDAVFGSEQQLRLQTAVRCTRCEGSCCEPGTGPETCSTCQGQGVVQRQVRSVLGTIMAQEACPACQGFGTTLPNPCHECSGQGRVRDEQQLTLKIPAGVDTGTRIHLAGRGEAGPGGGPNGDLFVHVEVEEDETFKRDGDDLSTTITVPMAAAALGTTLTLDTLDGKHSVTLEPGTQPGHVEVLSGLGVTRLRSGGRGDLRVNVLVATPTDLTGEQKELLERLAELRGEEVVHGAAQHKGMFARIRENLKNL</sequence>
<dbReference type="GO" id="GO:0042026">
    <property type="term" value="P:protein refolding"/>
    <property type="evidence" value="ECO:0007669"/>
    <property type="project" value="TreeGrafter"/>
</dbReference>
<dbReference type="PANTHER" id="PTHR43096">
    <property type="entry name" value="DNAJ HOMOLOG 1, MITOCHONDRIAL-RELATED"/>
    <property type="match status" value="1"/>
</dbReference>
<comment type="subunit">
    <text evidence="11">Homodimer.</text>
</comment>
<feature type="domain" description="J" evidence="13">
    <location>
        <begin position="3"/>
        <end position="67"/>
    </location>
</feature>
<dbReference type="PROSITE" id="PS51188">
    <property type="entry name" value="ZF_CR"/>
    <property type="match status" value="1"/>
</dbReference>
<dbReference type="PRINTS" id="PR00625">
    <property type="entry name" value="JDOMAIN"/>
</dbReference>
<keyword evidence="16" id="KW-1185">Reference proteome</keyword>
<evidence type="ECO:0000256" key="7">
    <source>
        <dbReference type="ARBA" id="ARBA00023016"/>
    </source>
</evidence>
<dbReference type="RefSeq" id="WP_158495949.1">
    <property type="nucleotide sequence ID" value="NZ_JACHNA010000001.1"/>
</dbReference>
<evidence type="ECO:0000256" key="8">
    <source>
        <dbReference type="ARBA" id="ARBA00023186"/>
    </source>
</evidence>
<dbReference type="InterPro" id="IPR001623">
    <property type="entry name" value="DnaJ_domain"/>
</dbReference>
<keyword evidence="3 11" id="KW-0479">Metal-binding</keyword>
<evidence type="ECO:0000256" key="1">
    <source>
        <dbReference type="ARBA" id="ARBA00022490"/>
    </source>
</evidence>
<dbReference type="InterPro" id="IPR036410">
    <property type="entry name" value="HSP_DnaJ_Cys-rich_dom_sf"/>
</dbReference>
<dbReference type="PROSITE" id="PS50076">
    <property type="entry name" value="DNAJ_2"/>
    <property type="match status" value="1"/>
</dbReference>
<dbReference type="InterPro" id="IPR018253">
    <property type="entry name" value="DnaJ_domain_CS"/>
</dbReference>
<dbReference type="FunFam" id="2.10.230.10:FF:000002">
    <property type="entry name" value="Molecular chaperone DnaJ"/>
    <property type="match status" value="1"/>
</dbReference>
<dbReference type="Proteomes" id="UP000540191">
    <property type="component" value="Unassembled WGS sequence"/>
</dbReference>
<dbReference type="SMART" id="SM00271">
    <property type="entry name" value="DnaJ"/>
    <property type="match status" value="1"/>
</dbReference>
<dbReference type="Gene3D" id="2.60.260.20">
    <property type="entry name" value="Urease metallochaperone UreE, N-terminal domain"/>
    <property type="match status" value="2"/>
</dbReference>
<organism evidence="15 16">
    <name type="scientific">Micrococcus cohnii</name>
    <dbReference type="NCBI Taxonomy" id="993416"/>
    <lineage>
        <taxon>Bacteria</taxon>
        <taxon>Bacillati</taxon>
        <taxon>Actinomycetota</taxon>
        <taxon>Actinomycetes</taxon>
        <taxon>Micrococcales</taxon>
        <taxon>Micrococcaceae</taxon>
        <taxon>Micrococcus</taxon>
    </lineage>
</organism>
<feature type="domain" description="CR-type" evidence="14">
    <location>
        <begin position="133"/>
        <end position="215"/>
    </location>
</feature>
<keyword evidence="8 11" id="KW-0143">Chaperone</keyword>
<feature type="binding site" evidence="11">
    <location>
        <position position="206"/>
    </location>
    <ligand>
        <name>Zn(2+)</name>
        <dbReference type="ChEBI" id="CHEBI:29105"/>
        <label>1</label>
    </ligand>
</feature>
<dbReference type="InterPro" id="IPR036869">
    <property type="entry name" value="J_dom_sf"/>
</dbReference>
<evidence type="ECO:0000313" key="16">
    <source>
        <dbReference type="Proteomes" id="UP000540191"/>
    </source>
</evidence>
<protein>
    <recommendedName>
        <fullName evidence="10 11">Chaperone protein DnaJ</fullName>
    </recommendedName>
</protein>
<feature type="zinc finger region" description="CR-type" evidence="12">
    <location>
        <begin position="133"/>
        <end position="215"/>
    </location>
</feature>
<feature type="binding site" evidence="11">
    <location>
        <position position="146"/>
    </location>
    <ligand>
        <name>Zn(2+)</name>
        <dbReference type="ChEBI" id="CHEBI:29105"/>
        <label>1</label>
    </ligand>
</feature>
<dbReference type="InterPro" id="IPR012724">
    <property type="entry name" value="DnaJ"/>
</dbReference>
<keyword evidence="1 11" id="KW-0963">Cytoplasm</keyword>
<dbReference type="GO" id="GO:0008270">
    <property type="term" value="F:zinc ion binding"/>
    <property type="evidence" value="ECO:0007669"/>
    <property type="project" value="UniProtKB-UniRule"/>
</dbReference>
<proteinExistence type="inferred from homology"/>
<evidence type="ECO:0000256" key="4">
    <source>
        <dbReference type="ARBA" id="ARBA00022737"/>
    </source>
</evidence>
<dbReference type="GO" id="GO:0005737">
    <property type="term" value="C:cytoplasm"/>
    <property type="evidence" value="ECO:0007669"/>
    <property type="project" value="UniProtKB-SubCell"/>
</dbReference>
<dbReference type="InterPro" id="IPR001305">
    <property type="entry name" value="HSP_DnaJ_Cys-rich_dom"/>
</dbReference>
<dbReference type="EMBL" id="JACHNA010000001">
    <property type="protein sequence ID" value="MBB4735308.1"/>
    <property type="molecule type" value="Genomic_DNA"/>
</dbReference>
<evidence type="ECO:0000313" key="15">
    <source>
        <dbReference type="EMBL" id="MBB4735308.1"/>
    </source>
</evidence>
<name>A0A7W7GNA3_9MICC</name>
<dbReference type="InterPro" id="IPR008971">
    <property type="entry name" value="HSP40/DnaJ_pept-bd"/>
</dbReference>
<keyword evidence="6 11" id="KW-0862">Zinc</keyword>
<evidence type="ECO:0000256" key="10">
    <source>
        <dbReference type="ARBA" id="ARBA00067609"/>
    </source>
</evidence>
<keyword evidence="2 11" id="KW-0235">DNA replication</keyword>